<dbReference type="Proteomes" id="UP001180020">
    <property type="component" value="Unassembled WGS sequence"/>
</dbReference>
<sequence length="464" mass="51253">MKARNHAAIVSCLLSFFDGGEIHHYSPIEYTQKKMTKTSTTPRMKFSPDHLDWRLSLLLLLTPVSFLLLLYSSPAVLSSSAPFLKSLLLHHPAPPPSPPPPPPPSAAALLKAELNRSRMAICLVGGARRFELTGPSILKHVLREYKNADLFLHSPLDGDAFKLSLLRSSPRIAAVRIFRPDRIPETEPQSRVLTSRDSPNGIQGLLQYFNLVEGCLRMIRSRESRGNFTYDWVVRTRVDGYWSGPLPASAFVRGAYSVPPGSSYGGLNDRLGVGDRKTTETALSRLSLLPRLDAAGYHQLNSESAFRAQLKVDGVRSRLREAPFCVLSDRRYGFPPGRYGVPVAAMGSAGPLSGAKCRPCRPVCVGPCAADVGGSLERGWSWTEWRGGRLQLCDASRGWGRDWEQVFDGVAGKEAAEVRKRVKRMDFKTCVANFEAMRRRTSVGGWDAPPPKEICRLGISTRDV</sequence>
<organism evidence="3 4">
    <name type="scientific">Acorus calamus</name>
    <name type="common">Sweet flag</name>
    <dbReference type="NCBI Taxonomy" id="4465"/>
    <lineage>
        <taxon>Eukaryota</taxon>
        <taxon>Viridiplantae</taxon>
        <taxon>Streptophyta</taxon>
        <taxon>Embryophyta</taxon>
        <taxon>Tracheophyta</taxon>
        <taxon>Spermatophyta</taxon>
        <taxon>Magnoliopsida</taxon>
        <taxon>Liliopsida</taxon>
        <taxon>Acoraceae</taxon>
        <taxon>Acorus</taxon>
    </lineage>
</organism>
<protein>
    <recommendedName>
        <fullName evidence="2">DUF7796 domain-containing protein</fullName>
    </recommendedName>
</protein>
<dbReference type="PANTHER" id="PTHR35112:SF1">
    <property type="entry name" value="RING_FYVE_PHD ZINC FINGER SUPERFAMILY PROTEIN"/>
    <property type="match status" value="1"/>
</dbReference>
<evidence type="ECO:0000256" key="1">
    <source>
        <dbReference type="SAM" id="Phobius"/>
    </source>
</evidence>
<dbReference type="EMBL" id="JAUJYO010000015">
    <property type="protein sequence ID" value="KAK1296013.1"/>
    <property type="molecule type" value="Genomic_DNA"/>
</dbReference>
<name>A0AAV9D6I1_ACOCL</name>
<evidence type="ECO:0000259" key="2">
    <source>
        <dbReference type="Pfam" id="PF25072"/>
    </source>
</evidence>
<accession>A0AAV9D6I1</accession>
<proteinExistence type="predicted"/>
<evidence type="ECO:0000313" key="3">
    <source>
        <dbReference type="EMBL" id="KAK1296013.1"/>
    </source>
</evidence>
<dbReference type="InterPro" id="IPR056698">
    <property type="entry name" value="DUF7796"/>
</dbReference>
<gene>
    <name evidence="3" type="ORF">QJS10_CPB15g00274</name>
</gene>
<dbReference type="Pfam" id="PF25072">
    <property type="entry name" value="DUF7796"/>
    <property type="match status" value="1"/>
</dbReference>
<dbReference type="AlphaFoldDB" id="A0AAV9D6I1"/>
<reference evidence="3" key="1">
    <citation type="journal article" date="2023" name="Nat. Commun.">
        <title>Diploid and tetraploid genomes of Acorus and the evolution of monocots.</title>
        <authorList>
            <person name="Ma L."/>
            <person name="Liu K.W."/>
            <person name="Li Z."/>
            <person name="Hsiao Y.Y."/>
            <person name="Qi Y."/>
            <person name="Fu T."/>
            <person name="Tang G.D."/>
            <person name="Zhang D."/>
            <person name="Sun W.H."/>
            <person name="Liu D.K."/>
            <person name="Li Y."/>
            <person name="Chen G.Z."/>
            <person name="Liu X.D."/>
            <person name="Liao X.Y."/>
            <person name="Jiang Y.T."/>
            <person name="Yu X."/>
            <person name="Hao Y."/>
            <person name="Huang J."/>
            <person name="Zhao X.W."/>
            <person name="Ke S."/>
            <person name="Chen Y.Y."/>
            <person name="Wu W.L."/>
            <person name="Hsu J.L."/>
            <person name="Lin Y.F."/>
            <person name="Huang M.D."/>
            <person name="Li C.Y."/>
            <person name="Huang L."/>
            <person name="Wang Z.W."/>
            <person name="Zhao X."/>
            <person name="Zhong W.Y."/>
            <person name="Peng D.H."/>
            <person name="Ahmad S."/>
            <person name="Lan S."/>
            <person name="Zhang J.S."/>
            <person name="Tsai W.C."/>
            <person name="Van de Peer Y."/>
            <person name="Liu Z.J."/>
        </authorList>
    </citation>
    <scope>NUCLEOTIDE SEQUENCE</scope>
    <source>
        <strain evidence="3">CP</strain>
    </source>
</reference>
<keyword evidence="4" id="KW-1185">Reference proteome</keyword>
<evidence type="ECO:0000313" key="4">
    <source>
        <dbReference type="Proteomes" id="UP001180020"/>
    </source>
</evidence>
<comment type="caution">
    <text evidence="3">The sequence shown here is derived from an EMBL/GenBank/DDBJ whole genome shotgun (WGS) entry which is preliminary data.</text>
</comment>
<feature type="domain" description="DUF7796" evidence="2">
    <location>
        <begin position="115"/>
        <end position="460"/>
    </location>
</feature>
<keyword evidence="1" id="KW-1133">Transmembrane helix</keyword>
<feature type="transmembrane region" description="Helical" evidence="1">
    <location>
        <begin position="53"/>
        <end position="71"/>
    </location>
</feature>
<keyword evidence="1" id="KW-0812">Transmembrane</keyword>
<keyword evidence="1" id="KW-0472">Membrane</keyword>
<reference evidence="3" key="2">
    <citation type="submission" date="2023-06" db="EMBL/GenBank/DDBJ databases">
        <authorList>
            <person name="Ma L."/>
            <person name="Liu K.-W."/>
            <person name="Li Z."/>
            <person name="Hsiao Y.-Y."/>
            <person name="Qi Y."/>
            <person name="Fu T."/>
            <person name="Tang G."/>
            <person name="Zhang D."/>
            <person name="Sun W.-H."/>
            <person name="Liu D.-K."/>
            <person name="Li Y."/>
            <person name="Chen G.-Z."/>
            <person name="Liu X.-D."/>
            <person name="Liao X.-Y."/>
            <person name="Jiang Y.-T."/>
            <person name="Yu X."/>
            <person name="Hao Y."/>
            <person name="Huang J."/>
            <person name="Zhao X.-W."/>
            <person name="Ke S."/>
            <person name="Chen Y.-Y."/>
            <person name="Wu W.-L."/>
            <person name="Hsu J.-L."/>
            <person name="Lin Y.-F."/>
            <person name="Huang M.-D."/>
            <person name="Li C.-Y."/>
            <person name="Huang L."/>
            <person name="Wang Z.-W."/>
            <person name="Zhao X."/>
            <person name="Zhong W.-Y."/>
            <person name="Peng D.-H."/>
            <person name="Ahmad S."/>
            <person name="Lan S."/>
            <person name="Zhang J.-S."/>
            <person name="Tsai W.-C."/>
            <person name="Van De Peer Y."/>
            <person name="Liu Z.-J."/>
        </authorList>
    </citation>
    <scope>NUCLEOTIDE SEQUENCE</scope>
    <source>
        <strain evidence="3">CP</strain>
        <tissue evidence="3">Leaves</tissue>
    </source>
</reference>
<dbReference type="PANTHER" id="PTHR35112">
    <property type="entry name" value="OS08G0360500 PROTEIN"/>
    <property type="match status" value="1"/>
</dbReference>